<dbReference type="Gene3D" id="3.10.50.40">
    <property type="match status" value="1"/>
</dbReference>
<dbReference type="RefSeq" id="WP_011342448.1">
    <property type="nucleotide sequence ID" value="NC_007498.2"/>
</dbReference>
<evidence type="ECO:0000256" key="6">
    <source>
        <dbReference type="ARBA" id="ARBA00023186"/>
    </source>
</evidence>
<keyword evidence="7 9" id="KW-0413">Isomerase</keyword>
<accession>Q3A152</accession>
<dbReference type="GO" id="GO:0042026">
    <property type="term" value="P:protein refolding"/>
    <property type="evidence" value="ECO:0007669"/>
    <property type="project" value="UniProtKB-ARBA"/>
</dbReference>
<evidence type="ECO:0000259" key="11">
    <source>
        <dbReference type="PROSITE" id="PS50059"/>
    </source>
</evidence>
<dbReference type="EC" id="5.2.1.8" evidence="10"/>
<dbReference type="eggNOG" id="COG1047">
    <property type="taxonomic scope" value="Bacteria"/>
</dbReference>
<evidence type="ECO:0000256" key="4">
    <source>
        <dbReference type="ARBA" id="ARBA00022490"/>
    </source>
</evidence>
<dbReference type="KEGG" id="pca:Pcar_2669"/>
<dbReference type="OrthoDB" id="9808891at2"/>
<dbReference type="AlphaFoldDB" id="Q3A152"/>
<gene>
    <name evidence="12" type="ordered locus">Pcar_2669</name>
</gene>
<evidence type="ECO:0000256" key="9">
    <source>
        <dbReference type="PROSITE-ProRule" id="PRU00277"/>
    </source>
</evidence>
<dbReference type="STRING" id="338963.Pcar_2669"/>
<evidence type="ECO:0000313" key="12">
    <source>
        <dbReference type="EMBL" id="ABA89905.1"/>
    </source>
</evidence>
<dbReference type="PROSITE" id="PS50059">
    <property type="entry name" value="FKBP_PPIASE"/>
    <property type="match status" value="1"/>
</dbReference>
<dbReference type="Pfam" id="PF00254">
    <property type="entry name" value="FKBP_C"/>
    <property type="match status" value="1"/>
</dbReference>
<dbReference type="GO" id="GO:0005737">
    <property type="term" value="C:cytoplasm"/>
    <property type="evidence" value="ECO:0007669"/>
    <property type="project" value="UniProtKB-SubCell"/>
</dbReference>
<evidence type="ECO:0000256" key="1">
    <source>
        <dbReference type="ARBA" id="ARBA00000971"/>
    </source>
</evidence>
<evidence type="ECO:0000256" key="3">
    <source>
        <dbReference type="ARBA" id="ARBA00006577"/>
    </source>
</evidence>
<organism evidence="12 13">
    <name type="scientific">Syntrophotalea carbinolica (strain DSM 2380 / NBRC 103641 / GraBd1)</name>
    <name type="common">Pelobacter carbinolicus</name>
    <dbReference type="NCBI Taxonomy" id="338963"/>
    <lineage>
        <taxon>Bacteria</taxon>
        <taxon>Pseudomonadati</taxon>
        <taxon>Thermodesulfobacteriota</taxon>
        <taxon>Desulfuromonadia</taxon>
        <taxon>Desulfuromonadales</taxon>
        <taxon>Syntrophotaleaceae</taxon>
        <taxon>Syntrophotalea</taxon>
    </lineage>
</organism>
<dbReference type="PANTHER" id="PTHR47861:SF3">
    <property type="entry name" value="FKBP-TYPE PEPTIDYL-PROLYL CIS-TRANS ISOMERASE SLYD"/>
    <property type="match status" value="1"/>
</dbReference>
<comment type="catalytic activity">
    <reaction evidence="1 9 10">
        <text>[protein]-peptidylproline (omega=180) = [protein]-peptidylproline (omega=0)</text>
        <dbReference type="Rhea" id="RHEA:16237"/>
        <dbReference type="Rhea" id="RHEA-COMP:10747"/>
        <dbReference type="Rhea" id="RHEA-COMP:10748"/>
        <dbReference type="ChEBI" id="CHEBI:83833"/>
        <dbReference type="ChEBI" id="CHEBI:83834"/>
        <dbReference type="EC" id="5.2.1.8"/>
    </reaction>
</comment>
<evidence type="ECO:0000256" key="7">
    <source>
        <dbReference type="ARBA" id="ARBA00023235"/>
    </source>
</evidence>
<keyword evidence="6" id="KW-0143">Chaperone</keyword>
<protein>
    <recommendedName>
        <fullName evidence="10">Peptidyl-prolyl cis-trans isomerase</fullName>
        <ecNumber evidence="10">5.2.1.8</ecNumber>
    </recommendedName>
</protein>
<feature type="domain" description="PPIase FKBP-type" evidence="11">
    <location>
        <begin position="7"/>
        <end position="113"/>
    </location>
</feature>
<comment type="similarity">
    <text evidence="3 10">Belongs to the FKBP-type PPIase family.</text>
</comment>
<sequence>MAQAKKGDRVKIRFTGKLEDGTVFDSTASDNQCGCDDCDCEEKPLELVIGDAEFFIPVEEALVSMAPGDKKTVNVPSDDAFGDYDGEYVFTIERTQLPKDLQPEVGMELELTDEDDQSVVVTVVEVTDKTLTFDANHPLAGENLIFDIELVEIV</sequence>
<dbReference type="GO" id="GO:0003755">
    <property type="term" value="F:peptidyl-prolyl cis-trans isomerase activity"/>
    <property type="evidence" value="ECO:0007669"/>
    <property type="project" value="UniProtKB-UniRule"/>
</dbReference>
<comment type="function">
    <text evidence="8">Also involved in hydrogenase metallocenter assembly, probably by participating in the nickel insertion step. This function in hydrogenase biosynthesis requires chaperone activity and the presence of the metal-binding domain, but not PPIase activity.</text>
</comment>
<keyword evidence="13" id="KW-1185">Reference proteome</keyword>
<keyword evidence="5 9" id="KW-0697">Rotamase</keyword>
<evidence type="ECO:0000256" key="5">
    <source>
        <dbReference type="ARBA" id="ARBA00023110"/>
    </source>
</evidence>
<reference evidence="13" key="1">
    <citation type="submission" date="2005-10" db="EMBL/GenBank/DDBJ databases">
        <title>Complete sequence of Pelobacter carbinolicus DSM 2380.</title>
        <authorList>
            <person name="Copeland A."/>
            <person name="Lucas S."/>
            <person name="Lapidus A."/>
            <person name="Barry K."/>
            <person name="Detter J.C."/>
            <person name="Glavina T."/>
            <person name="Hammon N."/>
            <person name="Israni S."/>
            <person name="Pitluck S."/>
            <person name="Chertkov O."/>
            <person name="Schmutz J."/>
            <person name="Larimer F."/>
            <person name="Land M."/>
            <person name="Kyrpides N."/>
            <person name="Ivanova N."/>
            <person name="Richardson P."/>
        </authorList>
    </citation>
    <scope>NUCLEOTIDE SEQUENCE [LARGE SCALE GENOMIC DNA]</scope>
    <source>
        <strain evidence="13">DSM 2380 / NBRC 103641 / GraBd1</strain>
    </source>
</reference>
<evidence type="ECO:0000256" key="8">
    <source>
        <dbReference type="ARBA" id="ARBA00037071"/>
    </source>
</evidence>
<comment type="subcellular location">
    <subcellularLocation>
        <location evidence="2">Cytoplasm</location>
    </subcellularLocation>
</comment>
<name>Q3A152_SYNC1</name>
<dbReference type="InterPro" id="IPR001179">
    <property type="entry name" value="PPIase_FKBP_dom"/>
</dbReference>
<keyword evidence="4" id="KW-0963">Cytoplasm</keyword>
<proteinExistence type="inferred from homology"/>
<reference evidence="12 13" key="2">
    <citation type="journal article" date="2012" name="BMC Genomics">
        <title>The genome of Pelobacter carbinolicus reveals surprising metabolic capabilities and physiological features.</title>
        <authorList>
            <person name="Aklujkar M."/>
            <person name="Haveman S.A."/>
            <person name="Didonato R.Jr."/>
            <person name="Chertkov O."/>
            <person name="Han C.S."/>
            <person name="Land M.L."/>
            <person name="Brown P."/>
            <person name="Lovley D.R."/>
        </authorList>
    </citation>
    <scope>NUCLEOTIDE SEQUENCE [LARGE SCALE GENOMIC DNA]</scope>
    <source>
        <strain evidence="13">DSM 2380 / NBRC 103641 / GraBd1</strain>
    </source>
</reference>
<evidence type="ECO:0000256" key="2">
    <source>
        <dbReference type="ARBA" id="ARBA00004496"/>
    </source>
</evidence>
<evidence type="ECO:0000313" key="13">
    <source>
        <dbReference type="Proteomes" id="UP000002534"/>
    </source>
</evidence>
<dbReference type="Proteomes" id="UP000002534">
    <property type="component" value="Chromosome"/>
</dbReference>
<dbReference type="SUPFAM" id="SSF54534">
    <property type="entry name" value="FKBP-like"/>
    <property type="match status" value="1"/>
</dbReference>
<evidence type="ECO:0000256" key="10">
    <source>
        <dbReference type="RuleBase" id="RU003915"/>
    </source>
</evidence>
<dbReference type="InterPro" id="IPR046357">
    <property type="entry name" value="PPIase_dom_sf"/>
</dbReference>
<dbReference type="PANTHER" id="PTHR47861">
    <property type="entry name" value="FKBP-TYPE PEPTIDYL-PROLYL CIS-TRANS ISOMERASE SLYD"/>
    <property type="match status" value="1"/>
</dbReference>
<dbReference type="EMBL" id="CP000142">
    <property type="protein sequence ID" value="ABA89905.1"/>
    <property type="molecule type" value="Genomic_DNA"/>
</dbReference>
<dbReference type="HOGENOM" id="CLU_098197_2_1_7"/>